<organism evidence="4 5">
    <name type="scientific">Ginsengibacter hankyongi</name>
    <dbReference type="NCBI Taxonomy" id="2607284"/>
    <lineage>
        <taxon>Bacteria</taxon>
        <taxon>Pseudomonadati</taxon>
        <taxon>Bacteroidota</taxon>
        <taxon>Chitinophagia</taxon>
        <taxon>Chitinophagales</taxon>
        <taxon>Chitinophagaceae</taxon>
        <taxon>Ginsengibacter</taxon>
    </lineage>
</organism>
<dbReference type="SUPFAM" id="SSF56059">
    <property type="entry name" value="Glutathione synthetase ATP-binding domain-like"/>
    <property type="match status" value="1"/>
</dbReference>
<evidence type="ECO:0000256" key="2">
    <source>
        <dbReference type="SAM" id="Phobius"/>
    </source>
</evidence>
<keyword evidence="2" id="KW-1133">Transmembrane helix</keyword>
<gene>
    <name evidence="4" type="ORF">FW778_13925</name>
</gene>
<feature type="transmembrane region" description="Helical" evidence="2">
    <location>
        <begin position="12"/>
        <end position="31"/>
    </location>
</feature>
<keyword evidence="1" id="KW-0067">ATP-binding</keyword>
<evidence type="ECO:0000259" key="3">
    <source>
        <dbReference type="PROSITE" id="PS50975"/>
    </source>
</evidence>
<keyword evidence="2" id="KW-0812">Transmembrane</keyword>
<comment type="caution">
    <text evidence="4">The sequence shown here is derived from an EMBL/GenBank/DDBJ whole genome shotgun (WGS) entry which is preliminary data.</text>
</comment>
<dbReference type="GO" id="GO:0005524">
    <property type="term" value="F:ATP binding"/>
    <property type="evidence" value="ECO:0007669"/>
    <property type="project" value="UniProtKB-UniRule"/>
</dbReference>
<feature type="domain" description="ATP-grasp" evidence="3">
    <location>
        <begin position="60"/>
        <end position="301"/>
    </location>
</feature>
<dbReference type="AlphaFoldDB" id="A0A5J5IHB8"/>
<keyword evidence="1" id="KW-0547">Nucleotide-binding</keyword>
<dbReference type="EMBL" id="VYQF01000003">
    <property type="protein sequence ID" value="KAA9038646.1"/>
    <property type="molecule type" value="Genomic_DNA"/>
</dbReference>
<keyword evidence="2" id="KW-0472">Membrane</keyword>
<dbReference type="RefSeq" id="WP_150415367.1">
    <property type="nucleotide sequence ID" value="NZ_VYQF01000003.1"/>
</dbReference>
<dbReference type="PROSITE" id="PS50975">
    <property type="entry name" value="ATP_GRASP"/>
    <property type="match status" value="1"/>
</dbReference>
<protein>
    <recommendedName>
        <fullName evidence="3">ATP-grasp domain-containing protein</fullName>
    </recommendedName>
</protein>
<dbReference type="Proteomes" id="UP000326903">
    <property type="component" value="Unassembled WGS sequence"/>
</dbReference>
<accession>A0A5J5IHB8</accession>
<evidence type="ECO:0000313" key="5">
    <source>
        <dbReference type="Proteomes" id="UP000326903"/>
    </source>
</evidence>
<name>A0A5J5IHB8_9BACT</name>
<proteinExistence type="predicted"/>
<keyword evidence="5" id="KW-1185">Reference proteome</keyword>
<dbReference type="Gene3D" id="3.30.1490.20">
    <property type="entry name" value="ATP-grasp fold, A domain"/>
    <property type="match status" value="1"/>
</dbReference>
<sequence>MNLIKKIKNWEQWPFKILYAPIVPVWVWYMIRSRAIWFFTPSNPKLTFGGMEGEPKKEMHDLLPPHLCPVYFNVQPSEDFSVILKKVKEKNISFPLIVKPEVGGQGILFRKINNEEQLKNYHEQVPVEYFVQEFIKYELEVSLFYYRYPNEDKGVITGFLQKIPMQVTGDGIHTLEELIMMNSKSGKRIEELRLQHESNFKRVIKAGDKYMLSYAANHNRGAQFIDLRSEIDERLLKILDEISHSVNDFFYGRYDIMCNSIEELKEGKNFVILEYNGCGAEPNHFYDTGYTLKNAWKEILKHWKVLYQISRYNYKTGIGYWSAVKGFRFRIETKKHYKIMKAADKKIP</sequence>
<evidence type="ECO:0000313" key="4">
    <source>
        <dbReference type="EMBL" id="KAA9038646.1"/>
    </source>
</evidence>
<dbReference type="InterPro" id="IPR013815">
    <property type="entry name" value="ATP_grasp_subdomain_1"/>
</dbReference>
<dbReference type="InterPro" id="IPR011761">
    <property type="entry name" value="ATP-grasp"/>
</dbReference>
<reference evidence="4 5" key="1">
    <citation type="submission" date="2019-09" db="EMBL/GenBank/DDBJ databases">
        <title>Draft genome sequence of Ginsengibacter sp. BR5-29.</title>
        <authorList>
            <person name="Im W.-T."/>
        </authorList>
    </citation>
    <scope>NUCLEOTIDE SEQUENCE [LARGE SCALE GENOMIC DNA]</scope>
    <source>
        <strain evidence="4 5">BR5-29</strain>
    </source>
</reference>
<evidence type="ECO:0000256" key="1">
    <source>
        <dbReference type="PROSITE-ProRule" id="PRU00409"/>
    </source>
</evidence>
<dbReference type="GO" id="GO:0046872">
    <property type="term" value="F:metal ion binding"/>
    <property type="evidence" value="ECO:0007669"/>
    <property type="project" value="InterPro"/>
</dbReference>